<dbReference type="PANTHER" id="PTHR37323:SF1">
    <property type="entry name" value="L-ORNITHINE N(ALPHA)-ACYLTRANSFERASE"/>
    <property type="match status" value="1"/>
</dbReference>
<dbReference type="InterPro" id="IPR045746">
    <property type="entry name" value="ACT14924-like_Acyltransf_dom"/>
</dbReference>
<dbReference type="InterPro" id="IPR052351">
    <property type="entry name" value="Ornithine_N-alpha-AT"/>
</dbReference>
<dbReference type="RefSeq" id="WP_191154190.1">
    <property type="nucleotide sequence ID" value="NZ_JACWUN010000004.1"/>
</dbReference>
<dbReference type="GO" id="GO:0006629">
    <property type="term" value="P:lipid metabolic process"/>
    <property type="evidence" value="ECO:0007669"/>
    <property type="project" value="UniProtKB-KW"/>
</dbReference>
<dbReference type="SUPFAM" id="SSF69593">
    <property type="entry name" value="Glycerol-3-phosphate (1)-acyltransferase"/>
    <property type="match status" value="1"/>
</dbReference>
<dbReference type="Pfam" id="PF13444">
    <property type="entry name" value="Acetyltransf_5"/>
    <property type="match status" value="1"/>
</dbReference>
<reference evidence="7" key="1">
    <citation type="submission" date="2020-09" db="EMBL/GenBank/DDBJ databases">
        <title>Pelobacter alkaliphilus sp. nov., a novel anaerobic arsenate-reducing bacterium from terrestrial mud volcano.</title>
        <authorList>
            <person name="Khomyakova M.A."/>
            <person name="Merkel A.Y."/>
            <person name="Slobodkin A.I."/>
        </authorList>
    </citation>
    <scope>NUCLEOTIDE SEQUENCE</scope>
    <source>
        <strain evidence="7">M08fum</strain>
    </source>
</reference>
<accession>A0A8J6R558</accession>
<evidence type="ECO:0000259" key="6">
    <source>
        <dbReference type="SMART" id="SM00563"/>
    </source>
</evidence>
<sequence length="606" mass="68384">MHPPETCSLPFSLLQQPASSIRTRASQAAVDLAELIFGLKTCNKLYRQVNHDGTMANFVAQALKTLDVRFHVEPQDMMRIPASGPCILVANHPYGGLEGLILFDLISRIRTDFKVIGNRLLGRLPALRSHLIAVDPFGTDRSTRINIAPLRQALKCLEQGELLIIFPAGEVSSRQSKASGVVDPVWSDSVARIVRRSKAPVVPVYFPGHNGPLFQWAGKIHPRLRTALLPRMLLEQRHQHKQIVIGQVISSRSYCELRSNRELTNYLRLRTYALATRLHTNTPLAGARGSRCQSMIPPIDKNQLTLELEQLAETQTLTENDEFRVCYASAGQIPWILNEIGRLREVTFREVGEGTGKACDLDRFDESYVHLFLWHKERQEVAGAYRLGHIDRILNQSGRKGLYTCSLFSMKPALLEELHAGLELGRSFVRLEYQRSFAPLLLLWKGIGHYLTIFPRYRYLFGPVSISRDYSSAAKQLITQVLTDQYRLNELAALVNPRTPLTFKPKLLAGLELKQQAFLKDIDHLSVLVSDMEADGKGVPVLLRHYLNLGGQILAFNRDPDFSDVIDGLLLVDLLKADKKQLQRYMGKEGYAGYMAYHDEARQDCA</sequence>
<evidence type="ECO:0000256" key="4">
    <source>
        <dbReference type="ARBA" id="ARBA00023098"/>
    </source>
</evidence>
<comment type="pathway">
    <text evidence="1">Lipid metabolism.</text>
</comment>
<comment type="caution">
    <text evidence="7">The sequence shown here is derived from an EMBL/GenBank/DDBJ whole genome shotgun (WGS) entry which is preliminary data.</text>
</comment>
<evidence type="ECO:0000256" key="5">
    <source>
        <dbReference type="ARBA" id="ARBA00023315"/>
    </source>
</evidence>
<dbReference type="EMBL" id="JACWUN010000004">
    <property type="protein sequence ID" value="MBD1399909.1"/>
    <property type="molecule type" value="Genomic_DNA"/>
</dbReference>
<keyword evidence="4" id="KW-0443">Lipid metabolism</keyword>
<keyword evidence="5 7" id="KW-0012">Acyltransferase</keyword>
<dbReference type="PANTHER" id="PTHR37323">
    <property type="entry name" value="GCN5-RELATED N-ACETYLTRANSFERASE"/>
    <property type="match status" value="1"/>
</dbReference>
<dbReference type="InterPro" id="IPR002123">
    <property type="entry name" value="Plipid/glycerol_acylTrfase"/>
</dbReference>
<keyword evidence="3" id="KW-0808">Transferase</keyword>
<dbReference type="Proteomes" id="UP000632828">
    <property type="component" value="Unassembled WGS sequence"/>
</dbReference>
<dbReference type="CDD" id="cd07986">
    <property type="entry name" value="LPLAT_ACT14924-like"/>
    <property type="match status" value="1"/>
</dbReference>
<dbReference type="InterPro" id="IPR016181">
    <property type="entry name" value="Acyl_CoA_acyltransferase"/>
</dbReference>
<proteinExistence type="predicted"/>
<organism evidence="7 8">
    <name type="scientific">Pelovirga terrestris</name>
    <dbReference type="NCBI Taxonomy" id="2771352"/>
    <lineage>
        <taxon>Bacteria</taxon>
        <taxon>Pseudomonadati</taxon>
        <taxon>Thermodesulfobacteriota</taxon>
        <taxon>Desulfuromonadia</taxon>
        <taxon>Geobacterales</taxon>
        <taxon>Geobacteraceae</taxon>
        <taxon>Pelovirga</taxon>
    </lineage>
</organism>
<keyword evidence="2" id="KW-0444">Lipid biosynthesis</keyword>
<evidence type="ECO:0000256" key="2">
    <source>
        <dbReference type="ARBA" id="ARBA00022516"/>
    </source>
</evidence>
<evidence type="ECO:0000256" key="1">
    <source>
        <dbReference type="ARBA" id="ARBA00005189"/>
    </source>
</evidence>
<feature type="domain" description="Phospholipid/glycerol acyltransferase" evidence="6">
    <location>
        <begin position="86"/>
        <end position="209"/>
    </location>
</feature>
<keyword evidence="8" id="KW-1185">Reference proteome</keyword>
<evidence type="ECO:0000313" key="8">
    <source>
        <dbReference type="Proteomes" id="UP000632828"/>
    </source>
</evidence>
<dbReference type="AlphaFoldDB" id="A0A8J6R558"/>
<evidence type="ECO:0000256" key="3">
    <source>
        <dbReference type="ARBA" id="ARBA00022679"/>
    </source>
</evidence>
<name>A0A8J6R558_9BACT</name>
<dbReference type="SMART" id="SM00563">
    <property type="entry name" value="PlsC"/>
    <property type="match status" value="1"/>
</dbReference>
<dbReference type="GO" id="GO:0016746">
    <property type="term" value="F:acyltransferase activity"/>
    <property type="evidence" value="ECO:0007669"/>
    <property type="project" value="UniProtKB-KW"/>
</dbReference>
<gene>
    <name evidence="7" type="ORF">ICT70_04415</name>
</gene>
<dbReference type="SUPFAM" id="SSF55729">
    <property type="entry name" value="Acyl-CoA N-acyltransferases (Nat)"/>
    <property type="match status" value="1"/>
</dbReference>
<evidence type="ECO:0000313" key="7">
    <source>
        <dbReference type="EMBL" id="MBD1399909.1"/>
    </source>
</evidence>
<protein>
    <submittedName>
        <fullName evidence="7">Lysophospholipid acyltransferase family protein</fullName>
    </submittedName>
</protein>
<dbReference type="Pfam" id="PF19576">
    <property type="entry name" value="Acyltransf_2"/>
    <property type="match status" value="1"/>
</dbReference>